<dbReference type="PROSITE" id="PS52016">
    <property type="entry name" value="TONB_DEPENDENT_REC_3"/>
    <property type="match status" value="1"/>
</dbReference>
<evidence type="ECO:0000256" key="1">
    <source>
        <dbReference type="ARBA" id="ARBA00004571"/>
    </source>
</evidence>
<dbReference type="GO" id="GO:0006826">
    <property type="term" value="P:iron ion transport"/>
    <property type="evidence" value="ECO:0007669"/>
    <property type="project" value="UniProtKB-KW"/>
</dbReference>
<dbReference type="InterPro" id="IPR012910">
    <property type="entry name" value="Plug_dom"/>
</dbReference>
<comment type="subcellular location">
    <subcellularLocation>
        <location evidence="1 11">Cell outer membrane</location>
        <topology evidence="1 11">Multi-pass membrane protein</topology>
    </subcellularLocation>
</comment>
<keyword evidence="17" id="KW-1185">Reference proteome</keyword>
<dbReference type="InterPro" id="IPR039426">
    <property type="entry name" value="TonB-dep_rcpt-like"/>
</dbReference>
<evidence type="ECO:0000313" key="16">
    <source>
        <dbReference type="EMBL" id="PSJ43664.1"/>
    </source>
</evidence>
<gene>
    <name evidence="16" type="ORF">C7I55_04000</name>
</gene>
<evidence type="ECO:0000256" key="5">
    <source>
        <dbReference type="ARBA" id="ARBA00022692"/>
    </source>
</evidence>
<dbReference type="PANTHER" id="PTHR32552:SF81">
    <property type="entry name" value="TONB-DEPENDENT OUTER MEMBRANE RECEPTOR"/>
    <property type="match status" value="1"/>
</dbReference>
<keyword evidence="9 11" id="KW-0472">Membrane</keyword>
<evidence type="ECO:0000256" key="2">
    <source>
        <dbReference type="ARBA" id="ARBA00022448"/>
    </source>
</evidence>
<keyword evidence="16" id="KW-0675">Receptor</keyword>
<dbReference type="Gene3D" id="2.40.170.20">
    <property type="entry name" value="TonB-dependent receptor, beta-barrel domain"/>
    <property type="match status" value="1"/>
</dbReference>
<comment type="caution">
    <text evidence="16">The sequence shown here is derived from an EMBL/GenBank/DDBJ whole genome shotgun (WGS) entry which is preliminary data.</text>
</comment>
<dbReference type="OrthoDB" id="9760333at2"/>
<dbReference type="GO" id="GO:0009279">
    <property type="term" value="C:cell outer membrane"/>
    <property type="evidence" value="ECO:0007669"/>
    <property type="project" value="UniProtKB-SubCell"/>
</dbReference>
<evidence type="ECO:0000256" key="11">
    <source>
        <dbReference type="PROSITE-ProRule" id="PRU01360"/>
    </source>
</evidence>
<reference evidence="16 17" key="1">
    <citation type="submission" date="2018-03" db="EMBL/GenBank/DDBJ databases">
        <title>The draft genome of Sphingosinicella sp. GL-C-18.</title>
        <authorList>
            <person name="Liu L."/>
            <person name="Li L."/>
            <person name="Liang L."/>
            <person name="Zhang X."/>
            <person name="Wang T."/>
        </authorList>
    </citation>
    <scope>NUCLEOTIDE SEQUENCE [LARGE SCALE GENOMIC DNA]</scope>
    <source>
        <strain evidence="16 17">GL-C-18</strain>
    </source>
</reference>
<keyword evidence="8 12" id="KW-0798">TonB box</keyword>
<keyword evidence="7" id="KW-0406">Ion transport</keyword>
<evidence type="ECO:0000259" key="14">
    <source>
        <dbReference type="Pfam" id="PF00593"/>
    </source>
</evidence>
<evidence type="ECO:0000259" key="15">
    <source>
        <dbReference type="Pfam" id="PF07715"/>
    </source>
</evidence>
<keyword evidence="6" id="KW-0408">Iron</keyword>
<dbReference type="AlphaFoldDB" id="A0A2P7R0B2"/>
<dbReference type="InterPro" id="IPR000531">
    <property type="entry name" value="Beta-barrel_TonB"/>
</dbReference>
<accession>A0A2P7R0B2</accession>
<feature type="region of interest" description="Disordered" evidence="13">
    <location>
        <begin position="14"/>
        <end position="38"/>
    </location>
</feature>
<keyword evidence="5 11" id="KW-0812">Transmembrane</keyword>
<dbReference type="Pfam" id="PF00593">
    <property type="entry name" value="TonB_dep_Rec_b-barrel"/>
    <property type="match status" value="1"/>
</dbReference>
<dbReference type="Pfam" id="PF07715">
    <property type="entry name" value="Plug"/>
    <property type="match status" value="1"/>
</dbReference>
<feature type="domain" description="TonB-dependent receptor plug" evidence="15">
    <location>
        <begin position="60"/>
        <end position="169"/>
    </location>
</feature>
<evidence type="ECO:0000313" key="17">
    <source>
        <dbReference type="Proteomes" id="UP000241167"/>
    </source>
</evidence>
<feature type="domain" description="TonB-dependent receptor-like beta-barrel" evidence="14">
    <location>
        <begin position="283"/>
        <end position="782"/>
    </location>
</feature>
<name>A0A2P7R0B2_9SPHN</name>
<sequence length="820" mass="88061">MLAGTASALVAVAPANAQDQSPPEADAGIADATTGSAEAAPAVASEDGIVITARRRVEQLQDVPLAVSVVGGDQLERTGSINVSRLQQIQPSIQFFTTNPRNSAANIRGLGAPFGLTNDGIEQGVGIYIDQVYYSRIAVSTFDFLDVEQIEVLRGPQGTLYGKNTTAGAISITTRAPTFEPEARLELSIGNLDYVSAKGSISGPIIDDKLAVRLAASKSHRRGTIYNLFSDRWVNEQDNLGLRGQMLWRPTDTLNVTLSADYNRQNPECCAQIYVRTGTTQRPLNRQYAALASAFGYAPPSTNAFDRLTDLDTPLDAFQEIGGVALRAEWDIGPGTLTSVSAWRFWNWGPSNDRDFTGLPITTVSANPSKQDQYSQELRYAASGESLDYVFGLFAYHQKQHTTGAQEQGSAASRWLLNPGNVPPGSPGCATPTANACNPAVLNGLRSENDIRLKTTSLAAFGQLSWHVTDRLRLQPGLRVNYDKKDGSYVAVVTTGTGSTVLNNDQRGVLAPQSYDATFSDWNLSGDFTISYDVSEDVLAYATYAKSFKSGGINLAGLPLDAGNNPILSASTVKPEKVDHFEVGLKTQFLDRKATLNLAGFWTEIKDYQATVTNGQLGVLRGYLANADKVRVRGIEADFSVRPSRRLSLYASGAFTDHEYVKFVDAPCPPELAGGAAASAANPASPAGTPGGFSPANCDISGQWLPGISKWAASFGGEYNQPGTLLGRAGEAYVGVDASYRSRFSSNPSRSAYTDIEGYALANFRLGFRTDDGWNIFSWVRNAFDKKYYEVLATQSGSTGLVVGQPGDPRTYGVTVQARF</sequence>
<evidence type="ECO:0000256" key="10">
    <source>
        <dbReference type="ARBA" id="ARBA00023237"/>
    </source>
</evidence>
<evidence type="ECO:0000256" key="7">
    <source>
        <dbReference type="ARBA" id="ARBA00023065"/>
    </source>
</evidence>
<keyword evidence="2 11" id="KW-0813">Transport</keyword>
<evidence type="ECO:0000256" key="8">
    <source>
        <dbReference type="ARBA" id="ARBA00023077"/>
    </source>
</evidence>
<evidence type="ECO:0000256" key="12">
    <source>
        <dbReference type="RuleBase" id="RU003357"/>
    </source>
</evidence>
<dbReference type="Proteomes" id="UP000241167">
    <property type="component" value="Unassembled WGS sequence"/>
</dbReference>
<dbReference type="SUPFAM" id="SSF56935">
    <property type="entry name" value="Porins"/>
    <property type="match status" value="1"/>
</dbReference>
<dbReference type="InterPro" id="IPR036942">
    <property type="entry name" value="Beta-barrel_TonB_sf"/>
</dbReference>
<evidence type="ECO:0000256" key="13">
    <source>
        <dbReference type="SAM" id="MobiDB-lite"/>
    </source>
</evidence>
<dbReference type="CDD" id="cd01347">
    <property type="entry name" value="ligand_gated_channel"/>
    <property type="match status" value="1"/>
</dbReference>
<keyword evidence="10 11" id="KW-0998">Cell outer membrane</keyword>
<evidence type="ECO:0000256" key="9">
    <source>
        <dbReference type="ARBA" id="ARBA00023136"/>
    </source>
</evidence>
<evidence type="ECO:0000256" key="6">
    <source>
        <dbReference type="ARBA" id="ARBA00023004"/>
    </source>
</evidence>
<proteinExistence type="inferred from homology"/>
<organism evidence="16 17">
    <name type="scientific">Allosphingosinicella deserti</name>
    <dbReference type="NCBI Taxonomy" id="2116704"/>
    <lineage>
        <taxon>Bacteria</taxon>
        <taxon>Pseudomonadati</taxon>
        <taxon>Pseudomonadota</taxon>
        <taxon>Alphaproteobacteria</taxon>
        <taxon>Sphingomonadales</taxon>
        <taxon>Sphingomonadaceae</taxon>
        <taxon>Allosphingosinicella</taxon>
    </lineage>
</organism>
<dbReference type="EMBL" id="PXYI01000001">
    <property type="protein sequence ID" value="PSJ43664.1"/>
    <property type="molecule type" value="Genomic_DNA"/>
</dbReference>
<keyword evidence="4" id="KW-0410">Iron transport</keyword>
<keyword evidence="3 11" id="KW-1134">Transmembrane beta strand</keyword>
<dbReference type="PANTHER" id="PTHR32552">
    <property type="entry name" value="FERRICHROME IRON RECEPTOR-RELATED"/>
    <property type="match status" value="1"/>
</dbReference>
<comment type="similarity">
    <text evidence="11 12">Belongs to the TonB-dependent receptor family.</text>
</comment>
<evidence type="ECO:0000256" key="3">
    <source>
        <dbReference type="ARBA" id="ARBA00022452"/>
    </source>
</evidence>
<protein>
    <submittedName>
        <fullName evidence="16">TonB-dependent receptor</fullName>
    </submittedName>
</protein>
<evidence type="ECO:0000256" key="4">
    <source>
        <dbReference type="ARBA" id="ARBA00022496"/>
    </source>
</evidence>